<dbReference type="GO" id="GO:0030246">
    <property type="term" value="F:carbohydrate binding"/>
    <property type="evidence" value="ECO:0007669"/>
    <property type="project" value="InterPro"/>
</dbReference>
<dbReference type="GO" id="GO:0004553">
    <property type="term" value="F:hydrolase activity, hydrolyzing O-glycosyl compounds"/>
    <property type="evidence" value="ECO:0007669"/>
    <property type="project" value="InterPro"/>
</dbReference>
<evidence type="ECO:0000256" key="1">
    <source>
        <dbReference type="SAM" id="SignalP"/>
    </source>
</evidence>
<reference evidence="4" key="1">
    <citation type="submission" date="2022-01" db="EMBL/GenBank/DDBJ databases">
        <title>Whole genome-based taxonomy of the Shewanellaceae.</title>
        <authorList>
            <person name="Martin-Rodriguez A.J."/>
        </authorList>
    </citation>
    <scope>NUCLEOTIDE SEQUENCE</scope>
    <source>
        <strain evidence="4">KCTC 23973</strain>
    </source>
</reference>
<dbReference type="InterPro" id="IPR010502">
    <property type="entry name" value="Carb-bd_dom_fam9"/>
</dbReference>
<keyword evidence="5" id="KW-1185">Reference proteome</keyword>
<dbReference type="Pfam" id="PF06452">
    <property type="entry name" value="CBM9_1"/>
    <property type="match status" value="1"/>
</dbReference>
<comment type="caution">
    <text evidence="4">The sequence shown here is derived from an EMBL/GenBank/DDBJ whole genome shotgun (WGS) entry which is preliminary data.</text>
</comment>
<organism evidence="4 5">
    <name type="scientific">Shewanella pneumatophori</name>
    <dbReference type="NCBI Taxonomy" id="314092"/>
    <lineage>
        <taxon>Bacteria</taxon>
        <taxon>Pseudomonadati</taxon>
        <taxon>Pseudomonadota</taxon>
        <taxon>Gammaproteobacteria</taxon>
        <taxon>Alteromonadales</taxon>
        <taxon>Shewanellaceae</taxon>
        <taxon>Shewanella</taxon>
    </lineage>
</organism>
<dbReference type="Gene3D" id="2.60.40.1190">
    <property type="match status" value="1"/>
</dbReference>
<evidence type="ECO:0000313" key="4">
    <source>
        <dbReference type="EMBL" id="MCL1140686.1"/>
    </source>
</evidence>
<name>A0A9X2CI39_9GAMM</name>
<dbReference type="Proteomes" id="UP001139293">
    <property type="component" value="Unassembled WGS sequence"/>
</dbReference>
<dbReference type="RefSeq" id="WP_248951676.1">
    <property type="nucleotide sequence ID" value="NZ_JAKILB010000017.1"/>
</dbReference>
<evidence type="ECO:0000259" key="3">
    <source>
        <dbReference type="Pfam" id="PF19313"/>
    </source>
</evidence>
<evidence type="ECO:0000313" key="5">
    <source>
        <dbReference type="Proteomes" id="UP001139293"/>
    </source>
</evidence>
<protein>
    <submittedName>
        <fullName evidence="4">Carbohydrate binding family 9 domain-containing protein</fullName>
    </submittedName>
</protein>
<feature type="domain" description="Carbohydrate-binding" evidence="2">
    <location>
        <begin position="46"/>
        <end position="201"/>
    </location>
</feature>
<sequence length="782" mass="89023">MIKPAVKRRLLPLVLFFSASSVFYAQAGETTQFNIQIPTIEGQVEIDGEFNETQWQQAAAATLAFETSPGENIAAPVKTDVKIFATQSSLYLSYHAKDPNPEQIRANLSDRDSVWGDDLVGIKLDTFNDARLAYQFFVNAYGVQMDSIENELTGSESDAWDGIWYSAAKRTDTGYQVEIELPLRLLNFDNKDKQTWGIEFIRFYPRNEEHRLSSHQIDRNNNCTLCQLGVATGLANIEQGNDLQITPSLVLNRTGNRPHEENSEWDNDNNIEPSLDLRWGITPSTLLSATLNPDFSQVEADAGQLDINSTFALFYPEKRAFFLDNKDYFDTQLNLLHTRNIGAPDYGLKLTSKLGDHTFATLITDDTNTNFLVPGNLSSDVASIDQKSHNFAGRYRFDFGKPLSIGALVTAKKSDDYHNYVSSVDVKYQPSDHDTFIAQYVVSDTKYPTDLFKEFCNTDDCLPKQNCDLNDCGVNERVLRTQKNGSFSDDMYLLKYQYDSRNWDAFAQYISIGEDFRADLGFVDQVDFNKFVTGGGYTWYPTSGFFNEVRLSGDWDISHNQAGDKLEQEAEARVQVNGQWQSYATFGVVHRDRVGRRHNGASLVIAGNTQMFTETMGWFYGNIKPTRTLFMEVDVNYGDDIDFANDQLGTRVKFNPGVNWKITDSIEMDLSHVYRTLDVDEGRLFTANLSDLRLSWYIDIHNFIRISSVYTDIERDTSLYKYSTPNAQYQQLGNEVLYGYKLNPQSVFYLGYSDGLKADDEVDSLMKTEETYFMKISYAWLL</sequence>
<dbReference type="GO" id="GO:0016052">
    <property type="term" value="P:carbohydrate catabolic process"/>
    <property type="evidence" value="ECO:0007669"/>
    <property type="project" value="InterPro"/>
</dbReference>
<feature type="chain" id="PRO_5040810035" evidence="1">
    <location>
        <begin position="28"/>
        <end position="782"/>
    </location>
</feature>
<evidence type="ECO:0000259" key="2">
    <source>
        <dbReference type="Pfam" id="PF06452"/>
    </source>
</evidence>
<dbReference type="Pfam" id="PF19313">
    <property type="entry name" value="DUF5916"/>
    <property type="match status" value="1"/>
</dbReference>
<dbReference type="SUPFAM" id="SSF49344">
    <property type="entry name" value="CBD9-like"/>
    <property type="match status" value="1"/>
</dbReference>
<gene>
    <name evidence="4" type="ORF">L2740_19295</name>
</gene>
<dbReference type="AlphaFoldDB" id="A0A9X2CI39"/>
<accession>A0A9X2CI39</accession>
<proteinExistence type="predicted"/>
<dbReference type="CDD" id="cd09618">
    <property type="entry name" value="CBM9_like_2"/>
    <property type="match status" value="1"/>
</dbReference>
<dbReference type="InterPro" id="IPR045670">
    <property type="entry name" value="DUF5916"/>
</dbReference>
<feature type="domain" description="DUF5916" evidence="3">
    <location>
        <begin position="266"/>
        <end position="345"/>
    </location>
</feature>
<dbReference type="EMBL" id="JAKILB010000017">
    <property type="protein sequence ID" value="MCL1140686.1"/>
    <property type="molecule type" value="Genomic_DNA"/>
</dbReference>
<keyword evidence="1" id="KW-0732">Signal</keyword>
<feature type="signal peptide" evidence="1">
    <location>
        <begin position="1"/>
        <end position="27"/>
    </location>
</feature>